<gene>
    <name evidence="2" type="ORF">RFI_30584</name>
</gene>
<feature type="compositionally biased region" description="Basic and acidic residues" evidence="1">
    <location>
        <begin position="86"/>
        <end position="112"/>
    </location>
</feature>
<name>X6LY09_RETFI</name>
<dbReference type="EMBL" id="ASPP01026775">
    <property type="protein sequence ID" value="ETO06808.1"/>
    <property type="molecule type" value="Genomic_DNA"/>
</dbReference>
<dbReference type="AlphaFoldDB" id="X6LY09"/>
<proteinExistence type="predicted"/>
<feature type="compositionally biased region" description="Basic and acidic residues" evidence="1">
    <location>
        <begin position="123"/>
        <end position="140"/>
    </location>
</feature>
<evidence type="ECO:0000313" key="3">
    <source>
        <dbReference type="Proteomes" id="UP000023152"/>
    </source>
</evidence>
<feature type="region of interest" description="Disordered" evidence="1">
    <location>
        <begin position="1"/>
        <end position="186"/>
    </location>
</feature>
<accession>X6LY09</accession>
<keyword evidence="3" id="KW-1185">Reference proteome</keyword>
<feature type="compositionally biased region" description="Basic and acidic residues" evidence="1">
    <location>
        <begin position="1"/>
        <end position="10"/>
    </location>
</feature>
<feature type="compositionally biased region" description="Basic and acidic residues" evidence="1">
    <location>
        <begin position="167"/>
        <end position="185"/>
    </location>
</feature>
<organism evidence="2 3">
    <name type="scientific">Reticulomyxa filosa</name>
    <dbReference type="NCBI Taxonomy" id="46433"/>
    <lineage>
        <taxon>Eukaryota</taxon>
        <taxon>Sar</taxon>
        <taxon>Rhizaria</taxon>
        <taxon>Retaria</taxon>
        <taxon>Foraminifera</taxon>
        <taxon>Monothalamids</taxon>
        <taxon>Reticulomyxidae</taxon>
        <taxon>Reticulomyxa</taxon>
    </lineage>
</organism>
<feature type="compositionally biased region" description="Polar residues" evidence="1">
    <location>
        <begin position="64"/>
        <end position="85"/>
    </location>
</feature>
<evidence type="ECO:0000313" key="2">
    <source>
        <dbReference type="EMBL" id="ETO06808.1"/>
    </source>
</evidence>
<protein>
    <submittedName>
        <fullName evidence="2">Uncharacterized protein</fullName>
    </submittedName>
</protein>
<evidence type="ECO:0000256" key="1">
    <source>
        <dbReference type="SAM" id="MobiDB-lite"/>
    </source>
</evidence>
<reference evidence="2 3" key="1">
    <citation type="journal article" date="2013" name="Curr. Biol.">
        <title>The Genome of the Foraminiferan Reticulomyxa filosa.</title>
        <authorList>
            <person name="Glockner G."/>
            <person name="Hulsmann N."/>
            <person name="Schleicher M."/>
            <person name="Noegel A.A."/>
            <person name="Eichinger L."/>
            <person name="Gallinger C."/>
            <person name="Pawlowski J."/>
            <person name="Sierra R."/>
            <person name="Euteneuer U."/>
            <person name="Pillet L."/>
            <person name="Moustafa A."/>
            <person name="Platzer M."/>
            <person name="Groth M."/>
            <person name="Szafranski K."/>
            <person name="Schliwa M."/>
        </authorList>
    </citation>
    <scope>NUCLEOTIDE SEQUENCE [LARGE SCALE GENOMIC DNA]</scope>
</reference>
<sequence length="203" mass="23386">MIESIKESTKKKAQSKSESNSKNEPSELSKGLEYLRRLSIKNEENDGVSNNNNNNNNNMHLKPPQSQKTTPTNHATLSTALNSLKSQDKTKKENSKPSGRKSEEIHIQDQPHKSIWKKGVHLYSKEKQNKSKSEQQKEKKDDEDDNDNGDDNDNDNDDDDDDDDDDNEKKEEKEEKEEVNKKKGDLNILMKKIHHRHALLLVE</sequence>
<feature type="compositionally biased region" description="Acidic residues" evidence="1">
    <location>
        <begin position="141"/>
        <end position="166"/>
    </location>
</feature>
<comment type="caution">
    <text evidence="2">The sequence shown here is derived from an EMBL/GenBank/DDBJ whole genome shotgun (WGS) entry which is preliminary data.</text>
</comment>
<feature type="compositionally biased region" description="Basic and acidic residues" evidence="1">
    <location>
        <begin position="33"/>
        <end position="44"/>
    </location>
</feature>
<dbReference type="Proteomes" id="UP000023152">
    <property type="component" value="Unassembled WGS sequence"/>
</dbReference>